<keyword evidence="7" id="KW-0479">Metal-binding</keyword>
<dbReference type="PANTHER" id="PTHR35864:SF1">
    <property type="entry name" value="ZINC METALLOPROTEASE YWHC-RELATED"/>
    <property type="match status" value="1"/>
</dbReference>
<dbReference type="PANTHER" id="PTHR35864">
    <property type="entry name" value="ZINC METALLOPROTEASE MJ0611-RELATED"/>
    <property type="match status" value="1"/>
</dbReference>
<reference evidence="16" key="1">
    <citation type="submission" date="2017-09" db="EMBL/GenBank/DDBJ databases">
        <title>Depth-based differentiation of microbial function through sediment-hosted aquifers and enrichment of novel symbionts in the deep terrestrial subsurface.</title>
        <authorList>
            <person name="Probst A.J."/>
            <person name="Ladd B."/>
            <person name="Jarett J.K."/>
            <person name="Geller-Mcgrath D.E."/>
            <person name="Sieber C.M.K."/>
            <person name="Emerson J.B."/>
            <person name="Anantharaman K."/>
            <person name="Thomas B.C."/>
            <person name="Malmstrom R."/>
            <person name="Stieglmeier M."/>
            <person name="Klingl A."/>
            <person name="Woyke T."/>
            <person name="Ryan C.M."/>
            <person name="Banfield J.F."/>
        </authorList>
    </citation>
    <scope>NUCLEOTIDE SEQUENCE [LARGE SCALE GENOMIC DNA]</scope>
</reference>
<feature type="transmembrane region" description="Helical" evidence="13">
    <location>
        <begin position="101"/>
        <end position="126"/>
    </location>
</feature>
<evidence type="ECO:0000256" key="4">
    <source>
        <dbReference type="ARBA" id="ARBA00022475"/>
    </source>
</evidence>
<dbReference type="GO" id="GO:0006508">
    <property type="term" value="P:proteolysis"/>
    <property type="evidence" value="ECO:0007669"/>
    <property type="project" value="UniProtKB-KW"/>
</dbReference>
<evidence type="ECO:0000256" key="3">
    <source>
        <dbReference type="ARBA" id="ARBA00007931"/>
    </source>
</evidence>
<keyword evidence="5 15" id="KW-0645">Protease</keyword>
<comment type="cofactor">
    <cofactor evidence="1">
        <name>Zn(2+)</name>
        <dbReference type="ChEBI" id="CHEBI:29105"/>
    </cofactor>
</comment>
<keyword evidence="8" id="KW-0378">Hydrolase</keyword>
<feature type="domain" description="Peptidase M50" evidence="14">
    <location>
        <begin position="136"/>
        <end position="192"/>
    </location>
</feature>
<evidence type="ECO:0000313" key="15">
    <source>
        <dbReference type="EMBL" id="PIU28545.1"/>
    </source>
</evidence>
<evidence type="ECO:0000256" key="10">
    <source>
        <dbReference type="ARBA" id="ARBA00022989"/>
    </source>
</evidence>
<evidence type="ECO:0000256" key="6">
    <source>
        <dbReference type="ARBA" id="ARBA00022692"/>
    </source>
</evidence>
<feature type="transmembrane region" description="Helical" evidence="13">
    <location>
        <begin position="12"/>
        <end position="33"/>
    </location>
</feature>
<evidence type="ECO:0000256" key="8">
    <source>
        <dbReference type="ARBA" id="ARBA00022801"/>
    </source>
</evidence>
<evidence type="ECO:0000313" key="16">
    <source>
        <dbReference type="Proteomes" id="UP000231669"/>
    </source>
</evidence>
<evidence type="ECO:0000259" key="14">
    <source>
        <dbReference type="Pfam" id="PF02163"/>
    </source>
</evidence>
<accession>A0A2M6YEF8</accession>
<evidence type="ECO:0000256" key="13">
    <source>
        <dbReference type="SAM" id="Phobius"/>
    </source>
</evidence>
<evidence type="ECO:0000256" key="1">
    <source>
        <dbReference type="ARBA" id="ARBA00001947"/>
    </source>
</evidence>
<sequence>MYYTLNNLIMEILFLLFSFAVAITIHEAAHAWMADRLGDPTAKLTGRLTLNPLAHYDKVGTTLFFVTMFLWKFGVVPFPFGWAKPVGFDPFNLKNPRRDSALISAAGPTANLILAILLAIIIRLISFPFSPAFIIAELIKPLVVLNVSLAIFNLVPVNPLDGGKILVGLLPEKNARKVEFFLDRFGIIILFFLIFPTFGGESILTAIISPIINFLLQFLLGSKII</sequence>
<dbReference type="GO" id="GO:0005886">
    <property type="term" value="C:plasma membrane"/>
    <property type="evidence" value="ECO:0007669"/>
    <property type="project" value="UniProtKB-SubCell"/>
</dbReference>
<feature type="transmembrane region" description="Helical" evidence="13">
    <location>
        <begin position="59"/>
        <end position="80"/>
    </location>
</feature>
<dbReference type="AlphaFoldDB" id="A0A2M6YEF8"/>
<dbReference type="GO" id="GO:0046872">
    <property type="term" value="F:metal ion binding"/>
    <property type="evidence" value="ECO:0007669"/>
    <property type="project" value="UniProtKB-KW"/>
</dbReference>
<keyword evidence="4" id="KW-1003">Cell membrane</keyword>
<dbReference type="GO" id="GO:0008237">
    <property type="term" value="F:metallopeptidase activity"/>
    <property type="evidence" value="ECO:0007669"/>
    <property type="project" value="UniProtKB-KW"/>
</dbReference>
<dbReference type="EMBL" id="PEXE01000026">
    <property type="protein sequence ID" value="PIU28545.1"/>
    <property type="molecule type" value="Genomic_DNA"/>
</dbReference>
<organism evidence="15 16">
    <name type="scientific">Candidatus Woesebacteria bacterium CG07_land_8_20_14_0_80_44_9</name>
    <dbReference type="NCBI Taxonomy" id="1975058"/>
    <lineage>
        <taxon>Bacteria</taxon>
        <taxon>Candidatus Woeseibacteriota</taxon>
    </lineage>
</organism>
<evidence type="ECO:0000256" key="5">
    <source>
        <dbReference type="ARBA" id="ARBA00022670"/>
    </source>
</evidence>
<keyword evidence="11" id="KW-0482">Metalloprotease</keyword>
<feature type="transmembrane region" description="Helical" evidence="13">
    <location>
        <begin position="138"/>
        <end position="157"/>
    </location>
</feature>
<dbReference type="Pfam" id="PF02163">
    <property type="entry name" value="Peptidase_M50"/>
    <property type="match status" value="2"/>
</dbReference>
<keyword evidence="9" id="KW-0862">Zinc</keyword>
<evidence type="ECO:0000256" key="9">
    <source>
        <dbReference type="ARBA" id="ARBA00022833"/>
    </source>
</evidence>
<keyword evidence="12 13" id="KW-0472">Membrane</keyword>
<evidence type="ECO:0000256" key="12">
    <source>
        <dbReference type="ARBA" id="ARBA00023136"/>
    </source>
</evidence>
<name>A0A2M6YEF8_9BACT</name>
<dbReference type="InterPro" id="IPR008915">
    <property type="entry name" value="Peptidase_M50"/>
</dbReference>
<comment type="subcellular location">
    <subcellularLocation>
        <location evidence="2">Cell membrane</location>
        <topology evidence="2">Multi-pass membrane protein</topology>
    </subcellularLocation>
</comment>
<dbReference type="InterPro" id="IPR052348">
    <property type="entry name" value="Metallopeptidase_M50B"/>
</dbReference>
<comment type="caution">
    <text evidence="15">The sequence shown here is derived from an EMBL/GenBank/DDBJ whole genome shotgun (WGS) entry which is preliminary data.</text>
</comment>
<proteinExistence type="inferred from homology"/>
<dbReference type="Proteomes" id="UP000231669">
    <property type="component" value="Unassembled WGS sequence"/>
</dbReference>
<keyword evidence="10 13" id="KW-1133">Transmembrane helix</keyword>
<dbReference type="CDD" id="cd06158">
    <property type="entry name" value="S2P-M50_like_1"/>
    <property type="match status" value="1"/>
</dbReference>
<dbReference type="InterPro" id="IPR044537">
    <property type="entry name" value="Rip2-like"/>
</dbReference>
<comment type="similarity">
    <text evidence="3">Belongs to the peptidase M50B family.</text>
</comment>
<protein>
    <submittedName>
        <fullName evidence="15">Site-2 protease family protein</fullName>
    </submittedName>
</protein>
<gene>
    <name evidence="15" type="ORF">COT08_01100</name>
</gene>
<evidence type="ECO:0000256" key="11">
    <source>
        <dbReference type="ARBA" id="ARBA00023049"/>
    </source>
</evidence>
<evidence type="ECO:0000256" key="7">
    <source>
        <dbReference type="ARBA" id="ARBA00022723"/>
    </source>
</evidence>
<evidence type="ECO:0000256" key="2">
    <source>
        <dbReference type="ARBA" id="ARBA00004651"/>
    </source>
</evidence>
<keyword evidence="6 13" id="KW-0812">Transmembrane</keyword>
<feature type="domain" description="Peptidase M50" evidence="14">
    <location>
        <begin position="15"/>
        <end position="123"/>
    </location>
</feature>